<evidence type="ECO:0000259" key="4">
    <source>
        <dbReference type="Pfam" id="PF16861"/>
    </source>
</evidence>
<feature type="domain" description="Carbamoyltransferase" evidence="3">
    <location>
        <begin position="96"/>
        <end position="311"/>
    </location>
</feature>
<dbReference type="PANTHER" id="PTHR34847:SF1">
    <property type="entry name" value="NODULATION PROTEIN U"/>
    <property type="match status" value="1"/>
</dbReference>
<dbReference type="InterPro" id="IPR051338">
    <property type="entry name" value="NodU/CmcH_Carbamoyltrnsfr"/>
</dbReference>
<dbReference type="EMBL" id="JAGINW010000001">
    <property type="protein sequence ID" value="MBP2326805.1"/>
    <property type="molecule type" value="Genomic_DNA"/>
</dbReference>
<dbReference type="Gene3D" id="3.30.420.40">
    <property type="match status" value="2"/>
</dbReference>
<dbReference type="Proteomes" id="UP001519332">
    <property type="component" value="Unassembled WGS sequence"/>
</dbReference>
<keyword evidence="6" id="KW-1185">Reference proteome</keyword>
<dbReference type="PANTHER" id="PTHR34847">
    <property type="entry name" value="NODULATION PROTEIN U"/>
    <property type="match status" value="1"/>
</dbReference>
<dbReference type="Pfam" id="PF16861">
    <property type="entry name" value="Carbam_trans_C"/>
    <property type="match status" value="1"/>
</dbReference>
<dbReference type="InterPro" id="IPR043129">
    <property type="entry name" value="ATPase_NBD"/>
</dbReference>
<feature type="region of interest" description="Disordered" evidence="2">
    <location>
        <begin position="537"/>
        <end position="562"/>
    </location>
</feature>
<evidence type="ECO:0000256" key="2">
    <source>
        <dbReference type="SAM" id="MobiDB-lite"/>
    </source>
</evidence>
<name>A0ABS4TQX3_9PSEU</name>
<evidence type="ECO:0000313" key="5">
    <source>
        <dbReference type="EMBL" id="MBP2326805.1"/>
    </source>
</evidence>
<protein>
    <submittedName>
        <fullName evidence="5">Carbamoyltransferase</fullName>
        <ecNumber evidence="5">2.1.3.-</ecNumber>
    </submittedName>
</protein>
<sequence>MKIRIVGFNLRRDSSTCLVEDGVIRSALALERTTRIEHGSVPRDAHAIAMADLVGQLLDDADLTTSDIDYWIAADPAPTLDLIAPPERTLHMPDSRHLAHASAAFYSSGYEEAAALVVGSSGETGLRFRIGETPERVLDAVQKDGGQTWLPDRLTGLGELYRLITAALGFRDCAKTMDLASHGKPLSAEALFVEPAGEGELSFEYALDSLVELGLAVSDNGRLRLVPRPSRQPFDQFHHDLAAQIQAEFEQAVLHRARGVLARTGSRSLVVSGGAFLNPAVNTRIRNETEIDRLFVFPAAGNDGNAVGAALYAYHNLVAQPSTASPALQHVYLGPSRVAGQDIEALATEWLLPVHRPRSVTKAAAAAIARGEIVGWFADRAEFGPRALGARSILCHPGIEGIKDRLNGRVKSRESFRPFAGSILAEQAGQWFGMPAPDSRFMQYSCPVLAHRRDMAGELGHVDGTCRVQTVAEDDPGRLRGLIESFEDLTGLPVVLTTEFSLPGMPIVEYPQDALDCLYSSRLDRLFIGDLEIEPPDRTTLRPVTGPGTRQNATAALSSTGTSTPLAGLDQLGLRILELADGVPTMRDIAGEIDTDPEKAIDLALEMKRQGLLHWAGRPPHPSG</sequence>
<dbReference type="InterPro" id="IPR038152">
    <property type="entry name" value="Carbam_trans_C_sf"/>
</dbReference>
<feature type="compositionally biased region" description="Low complexity" evidence="2">
    <location>
        <begin position="553"/>
        <end position="562"/>
    </location>
</feature>
<dbReference type="Gene3D" id="3.90.870.20">
    <property type="entry name" value="Carbamoyltransferase, C-terminal domain"/>
    <property type="match status" value="1"/>
</dbReference>
<evidence type="ECO:0000259" key="3">
    <source>
        <dbReference type="Pfam" id="PF02543"/>
    </source>
</evidence>
<gene>
    <name evidence="5" type="ORF">JOF56_007190</name>
</gene>
<dbReference type="RefSeq" id="WP_209643832.1">
    <property type="nucleotide sequence ID" value="NZ_JAGINW010000001.1"/>
</dbReference>
<proteinExistence type="inferred from homology"/>
<dbReference type="InterPro" id="IPR031730">
    <property type="entry name" value="Carbam_trans_C"/>
</dbReference>
<evidence type="ECO:0000256" key="1">
    <source>
        <dbReference type="ARBA" id="ARBA00006129"/>
    </source>
</evidence>
<organism evidence="5 6">
    <name type="scientific">Kibdelosporangium banguiense</name>
    <dbReference type="NCBI Taxonomy" id="1365924"/>
    <lineage>
        <taxon>Bacteria</taxon>
        <taxon>Bacillati</taxon>
        <taxon>Actinomycetota</taxon>
        <taxon>Actinomycetes</taxon>
        <taxon>Pseudonocardiales</taxon>
        <taxon>Pseudonocardiaceae</taxon>
        <taxon>Kibdelosporangium</taxon>
    </lineage>
</organism>
<evidence type="ECO:0000313" key="6">
    <source>
        <dbReference type="Proteomes" id="UP001519332"/>
    </source>
</evidence>
<feature type="domain" description="Carbamoyltransferase C-terminal" evidence="4">
    <location>
        <begin position="365"/>
        <end position="532"/>
    </location>
</feature>
<reference evidence="5 6" key="1">
    <citation type="submission" date="2021-03" db="EMBL/GenBank/DDBJ databases">
        <title>Sequencing the genomes of 1000 actinobacteria strains.</title>
        <authorList>
            <person name="Klenk H.-P."/>
        </authorList>
    </citation>
    <scope>NUCLEOTIDE SEQUENCE [LARGE SCALE GENOMIC DNA]</scope>
    <source>
        <strain evidence="5 6">DSM 46670</strain>
    </source>
</reference>
<dbReference type="GO" id="GO:0016740">
    <property type="term" value="F:transferase activity"/>
    <property type="evidence" value="ECO:0007669"/>
    <property type="project" value="UniProtKB-KW"/>
</dbReference>
<dbReference type="SUPFAM" id="SSF53067">
    <property type="entry name" value="Actin-like ATPase domain"/>
    <property type="match status" value="1"/>
</dbReference>
<dbReference type="Pfam" id="PF02543">
    <property type="entry name" value="Carbam_trans_N"/>
    <property type="match status" value="1"/>
</dbReference>
<comment type="caution">
    <text evidence="5">The sequence shown here is derived from an EMBL/GenBank/DDBJ whole genome shotgun (WGS) entry which is preliminary data.</text>
</comment>
<keyword evidence="5" id="KW-0808">Transferase</keyword>
<comment type="similarity">
    <text evidence="1">Belongs to the NodU/CmcH family.</text>
</comment>
<dbReference type="EC" id="2.1.3.-" evidence="5"/>
<dbReference type="InterPro" id="IPR003696">
    <property type="entry name" value="Carbtransf_dom"/>
</dbReference>
<accession>A0ABS4TQX3</accession>